<keyword evidence="7" id="KW-0732">Signal</keyword>
<dbReference type="KEGG" id="llp:GH975_01970"/>
<dbReference type="Gene3D" id="1.10.760.10">
    <property type="entry name" value="Cytochrome c-like domain"/>
    <property type="match status" value="1"/>
</dbReference>
<evidence type="ECO:0000313" key="9">
    <source>
        <dbReference type="EMBL" id="QGG79396.1"/>
    </source>
</evidence>
<keyword evidence="2 6" id="KW-0349">Heme</keyword>
<evidence type="ECO:0000313" key="10">
    <source>
        <dbReference type="Proteomes" id="UP000388235"/>
    </source>
</evidence>
<gene>
    <name evidence="9" type="ORF">GH975_01970</name>
</gene>
<evidence type="ECO:0000256" key="2">
    <source>
        <dbReference type="ARBA" id="ARBA00022617"/>
    </source>
</evidence>
<keyword evidence="3 6" id="KW-0479">Metal-binding</keyword>
<feature type="domain" description="Cytochrome c" evidence="8">
    <location>
        <begin position="58"/>
        <end position="138"/>
    </location>
</feature>
<dbReference type="SUPFAM" id="SSF46626">
    <property type="entry name" value="Cytochrome c"/>
    <property type="match status" value="1"/>
</dbReference>
<proteinExistence type="predicted"/>
<evidence type="ECO:0000259" key="8">
    <source>
        <dbReference type="PROSITE" id="PS51007"/>
    </source>
</evidence>
<keyword evidence="10" id="KW-1185">Reference proteome</keyword>
<dbReference type="PANTHER" id="PTHR40942">
    <property type="match status" value="1"/>
</dbReference>
<protein>
    <submittedName>
        <fullName evidence="9">Cytochrome c5 family protein</fullName>
    </submittedName>
</protein>
<dbReference type="RefSeq" id="WP_153712900.1">
    <property type="nucleotide sequence ID" value="NZ_CP045871.1"/>
</dbReference>
<dbReference type="GO" id="GO:0009055">
    <property type="term" value="F:electron transfer activity"/>
    <property type="evidence" value="ECO:0007669"/>
    <property type="project" value="InterPro"/>
</dbReference>
<feature type="chain" id="PRO_5024286829" evidence="7">
    <location>
        <begin position="21"/>
        <end position="138"/>
    </location>
</feature>
<reference evidence="9 10" key="1">
    <citation type="submission" date="2019-11" db="EMBL/GenBank/DDBJ databases">
        <authorList>
            <person name="Khan S.A."/>
            <person name="Jeon C.O."/>
            <person name="Chun B.H."/>
        </authorList>
    </citation>
    <scope>NUCLEOTIDE SEQUENCE [LARGE SCALE GENOMIC DNA]</scope>
    <source>
        <strain evidence="9 10">IMCC 1097</strain>
    </source>
</reference>
<evidence type="ECO:0000256" key="7">
    <source>
        <dbReference type="SAM" id="SignalP"/>
    </source>
</evidence>
<dbReference type="EMBL" id="CP045871">
    <property type="protein sequence ID" value="QGG79396.1"/>
    <property type="molecule type" value="Genomic_DNA"/>
</dbReference>
<keyword evidence="5 6" id="KW-0408">Iron</keyword>
<organism evidence="9 10">
    <name type="scientific">Litorivicinus lipolyticus</name>
    <dbReference type="NCBI Taxonomy" id="418701"/>
    <lineage>
        <taxon>Bacteria</taxon>
        <taxon>Pseudomonadati</taxon>
        <taxon>Pseudomonadota</taxon>
        <taxon>Gammaproteobacteria</taxon>
        <taxon>Oceanospirillales</taxon>
        <taxon>Litorivicinaceae</taxon>
        <taxon>Litorivicinus</taxon>
    </lineage>
</organism>
<accession>A0A5Q2QBL1</accession>
<sequence length="138" mass="13685">MIKTIFGFLAAAVISLSAYALTAKDQAIVDRIGHTASVCVAGDPCAGTGGAAAVTVASAARAGDAVYNAGCAACHASGAAGAPKTGDAAAWSARVDQGVDTLVSHAYNGYNAMPAKGLCADCSEDEIRNAVDYMLSQL</sequence>
<dbReference type="PRINTS" id="PR00607">
    <property type="entry name" value="CYTCHROMECIE"/>
</dbReference>
<keyword evidence="4" id="KW-0249">Electron transport</keyword>
<dbReference type="PANTHER" id="PTHR40942:SF4">
    <property type="entry name" value="CYTOCHROME C5"/>
    <property type="match status" value="1"/>
</dbReference>
<dbReference type="Proteomes" id="UP000388235">
    <property type="component" value="Chromosome"/>
</dbReference>
<dbReference type="InterPro" id="IPR009056">
    <property type="entry name" value="Cyt_c-like_dom"/>
</dbReference>
<feature type="signal peptide" evidence="7">
    <location>
        <begin position="1"/>
        <end position="20"/>
    </location>
</feature>
<dbReference type="PROSITE" id="PS51007">
    <property type="entry name" value="CYTC"/>
    <property type="match status" value="1"/>
</dbReference>
<dbReference type="GO" id="GO:0005506">
    <property type="term" value="F:iron ion binding"/>
    <property type="evidence" value="ECO:0007669"/>
    <property type="project" value="InterPro"/>
</dbReference>
<evidence type="ECO:0000256" key="4">
    <source>
        <dbReference type="ARBA" id="ARBA00022982"/>
    </source>
</evidence>
<evidence type="ECO:0000256" key="3">
    <source>
        <dbReference type="ARBA" id="ARBA00022723"/>
    </source>
</evidence>
<evidence type="ECO:0000256" key="6">
    <source>
        <dbReference type="PROSITE-ProRule" id="PRU00433"/>
    </source>
</evidence>
<dbReference type="InterPro" id="IPR036909">
    <property type="entry name" value="Cyt_c-like_dom_sf"/>
</dbReference>
<evidence type="ECO:0000256" key="5">
    <source>
        <dbReference type="ARBA" id="ARBA00023004"/>
    </source>
</evidence>
<dbReference type="OrthoDB" id="9814708at2"/>
<keyword evidence="1" id="KW-0813">Transport</keyword>
<evidence type="ECO:0000256" key="1">
    <source>
        <dbReference type="ARBA" id="ARBA00022448"/>
    </source>
</evidence>
<dbReference type="InterPro" id="IPR002323">
    <property type="entry name" value="Cyt_CIE"/>
</dbReference>
<dbReference type="Pfam" id="PF13442">
    <property type="entry name" value="Cytochrome_CBB3"/>
    <property type="match status" value="1"/>
</dbReference>
<name>A0A5Q2QBL1_9GAMM</name>
<dbReference type="GO" id="GO:0020037">
    <property type="term" value="F:heme binding"/>
    <property type="evidence" value="ECO:0007669"/>
    <property type="project" value="InterPro"/>
</dbReference>
<dbReference type="AlphaFoldDB" id="A0A5Q2QBL1"/>